<evidence type="ECO:0000259" key="2">
    <source>
        <dbReference type="PROSITE" id="PS51352"/>
    </source>
</evidence>
<dbReference type="OrthoDB" id="662072at2"/>
<keyword evidence="1" id="KW-0732">Signal</keyword>
<dbReference type="InterPro" id="IPR013766">
    <property type="entry name" value="Thioredoxin_domain"/>
</dbReference>
<dbReference type="PROSITE" id="PS51352">
    <property type="entry name" value="THIOREDOXIN_2"/>
    <property type="match status" value="1"/>
</dbReference>
<keyword evidence="4" id="KW-1185">Reference proteome</keyword>
<dbReference type="AlphaFoldDB" id="A0A437MQQ3"/>
<dbReference type="InterPro" id="IPR036249">
    <property type="entry name" value="Thioredoxin-like_sf"/>
</dbReference>
<dbReference type="RefSeq" id="WP_127705780.1">
    <property type="nucleotide sequence ID" value="NZ_SACK01000006.1"/>
</dbReference>
<dbReference type="PROSITE" id="PS51257">
    <property type="entry name" value="PROKAR_LIPOPROTEIN"/>
    <property type="match status" value="1"/>
</dbReference>
<dbReference type="GO" id="GO:0016209">
    <property type="term" value="F:antioxidant activity"/>
    <property type="evidence" value="ECO:0007669"/>
    <property type="project" value="InterPro"/>
</dbReference>
<dbReference type="CDD" id="cd02961">
    <property type="entry name" value="PDI_a_family"/>
    <property type="match status" value="1"/>
</dbReference>
<reference evidence="3 4" key="1">
    <citation type="submission" date="2019-01" db="EMBL/GenBank/DDBJ databases">
        <authorList>
            <person name="Chen W.-M."/>
        </authorList>
    </citation>
    <scope>NUCLEOTIDE SEQUENCE [LARGE SCALE GENOMIC DNA]</scope>
    <source>
        <strain evidence="3 4">YBJ-36</strain>
    </source>
</reference>
<sequence length="199" mass="22674">MKKILASLLIIATVGCSQAKNSDKNIEINIVNADSAAMEQAYKQQVDNKYVTKEESEPQPDIENLPPFKLLTVDNKVVTQSDLKKNKSVLIIYFSPDCSHCTKFMHDLEPEFKNLKDVQIVMATWIRVEALKPFCDTFKLQKYPNFIVGTEGNYTYLLQQYFRVKETPYIAVYNHAGKLVKAYPKAPTVAELMSSIRKA</sequence>
<evidence type="ECO:0000313" key="3">
    <source>
        <dbReference type="EMBL" id="RVT99978.1"/>
    </source>
</evidence>
<dbReference type="SUPFAM" id="SSF52833">
    <property type="entry name" value="Thioredoxin-like"/>
    <property type="match status" value="1"/>
</dbReference>
<comment type="caution">
    <text evidence="3">The sequence shown here is derived from an EMBL/GenBank/DDBJ whole genome shotgun (WGS) entry which is preliminary data.</text>
</comment>
<evidence type="ECO:0000256" key="1">
    <source>
        <dbReference type="SAM" id="SignalP"/>
    </source>
</evidence>
<accession>A0A437MQQ3</accession>
<evidence type="ECO:0000313" key="4">
    <source>
        <dbReference type="Proteomes" id="UP000282759"/>
    </source>
</evidence>
<dbReference type="Pfam" id="PF00578">
    <property type="entry name" value="AhpC-TSA"/>
    <property type="match status" value="1"/>
</dbReference>
<feature type="chain" id="PRO_5019366662" evidence="1">
    <location>
        <begin position="20"/>
        <end position="199"/>
    </location>
</feature>
<dbReference type="EMBL" id="SACK01000006">
    <property type="protein sequence ID" value="RVT99978.1"/>
    <property type="molecule type" value="Genomic_DNA"/>
</dbReference>
<dbReference type="Proteomes" id="UP000282759">
    <property type="component" value="Unassembled WGS sequence"/>
</dbReference>
<feature type="signal peptide" evidence="1">
    <location>
        <begin position="1"/>
        <end position="19"/>
    </location>
</feature>
<protein>
    <submittedName>
        <fullName evidence="3">Redoxin domain-containing protein</fullName>
    </submittedName>
</protein>
<gene>
    <name evidence="3" type="ORF">EOD41_13515</name>
</gene>
<dbReference type="GO" id="GO:0016491">
    <property type="term" value="F:oxidoreductase activity"/>
    <property type="evidence" value="ECO:0007669"/>
    <property type="project" value="InterPro"/>
</dbReference>
<feature type="domain" description="Thioredoxin" evidence="2">
    <location>
        <begin position="59"/>
        <end position="199"/>
    </location>
</feature>
<name>A0A437MQQ3_9SPHI</name>
<proteinExistence type="predicted"/>
<dbReference type="Gene3D" id="3.40.30.10">
    <property type="entry name" value="Glutaredoxin"/>
    <property type="match status" value="1"/>
</dbReference>
<organism evidence="3 4">
    <name type="scientific">Mucilaginibacter limnophilus</name>
    <dbReference type="NCBI Taxonomy" id="1932778"/>
    <lineage>
        <taxon>Bacteria</taxon>
        <taxon>Pseudomonadati</taxon>
        <taxon>Bacteroidota</taxon>
        <taxon>Sphingobacteriia</taxon>
        <taxon>Sphingobacteriales</taxon>
        <taxon>Sphingobacteriaceae</taxon>
        <taxon>Mucilaginibacter</taxon>
    </lineage>
</organism>
<dbReference type="InterPro" id="IPR000866">
    <property type="entry name" value="AhpC/TSA"/>
</dbReference>